<sequence length="38" mass="4399">MKNSSSKKQKSRLKRQLFEDGGRREIRTPDPLGVNEVL</sequence>
<feature type="compositionally biased region" description="Basic residues" evidence="1">
    <location>
        <begin position="1"/>
        <end position="15"/>
    </location>
</feature>
<proteinExistence type="predicted"/>
<name>A0A1C3RCI2_9PROT</name>
<organism evidence="2 3">
    <name type="scientific">Candidatus Terasakiella magnetica</name>
    <dbReference type="NCBI Taxonomy" id="1867952"/>
    <lineage>
        <taxon>Bacteria</taxon>
        <taxon>Pseudomonadati</taxon>
        <taxon>Pseudomonadota</taxon>
        <taxon>Alphaproteobacteria</taxon>
        <taxon>Rhodospirillales</taxon>
        <taxon>Terasakiellaceae</taxon>
        <taxon>Terasakiella</taxon>
    </lineage>
</organism>
<accession>A0A1C3RCI2</accession>
<gene>
    <name evidence="2" type="ORF">MTBPR1_10234</name>
</gene>
<dbReference type="Proteomes" id="UP000231658">
    <property type="component" value="Unassembled WGS sequence"/>
</dbReference>
<keyword evidence="3" id="KW-1185">Reference proteome</keyword>
<evidence type="ECO:0000256" key="1">
    <source>
        <dbReference type="SAM" id="MobiDB-lite"/>
    </source>
</evidence>
<reference evidence="2 3" key="1">
    <citation type="submission" date="2016-07" db="EMBL/GenBank/DDBJ databases">
        <authorList>
            <person name="Lefevre C.T."/>
        </authorList>
    </citation>
    <scope>NUCLEOTIDE SEQUENCE [LARGE SCALE GENOMIC DNA]</scope>
    <source>
        <strain evidence="2">PR1</strain>
    </source>
</reference>
<feature type="compositionally biased region" description="Basic and acidic residues" evidence="1">
    <location>
        <begin position="16"/>
        <end position="28"/>
    </location>
</feature>
<dbReference type="EMBL" id="FLYE01000001">
    <property type="protein sequence ID" value="SCA54987.1"/>
    <property type="molecule type" value="Genomic_DNA"/>
</dbReference>
<dbReference type="AlphaFoldDB" id="A0A1C3RCI2"/>
<protein>
    <submittedName>
        <fullName evidence="2">Uncharacterized protein</fullName>
    </submittedName>
</protein>
<evidence type="ECO:0000313" key="2">
    <source>
        <dbReference type="EMBL" id="SCA54987.1"/>
    </source>
</evidence>
<evidence type="ECO:0000313" key="3">
    <source>
        <dbReference type="Proteomes" id="UP000231658"/>
    </source>
</evidence>
<feature type="region of interest" description="Disordered" evidence="1">
    <location>
        <begin position="1"/>
        <end position="38"/>
    </location>
</feature>